<gene>
    <name evidence="2" type="ORF">GLOIN_2v1781863</name>
</gene>
<dbReference type="Pfam" id="PF10551">
    <property type="entry name" value="MULE"/>
    <property type="match status" value="1"/>
</dbReference>
<name>A0A2P4PIV9_RHIID</name>
<protein>
    <recommendedName>
        <fullName evidence="1">MULE transposase domain-containing protein</fullName>
    </recommendedName>
</protein>
<reference evidence="2 3" key="2">
    <citation type="journal article" date="2018" name="New Phytol.">
        <title>High intraspecific genome diversity in the model arbuscular mycorrhizal symbiont Rhizophagus irregularis.</title>
        <authorList>
            <person name="Chen E.C.H."/>
            <person name="Morin E."/>
            <person name="Beaudet D."/>
            <person name="Noel J."/>
            <person name="Yildirir G."/>
            <person name="Ndikumana S."/>
            <person name="Charron P."/>
            <person name="St-Onge C."/>
            <person name="Giorgi J."/>
            <person name="Kruger M."/>
            <person name="Marton T."/>
            <person name="Ropars J."/>
            <person name="Grigoriev I.V."/>
            <person name="Hainaut M."/>
            <person name="Henrissat B."/>
            <person name="Roux C."/>
            <person name="Martin F."/>
            <person name="Corradi N."/>
        </authorList>
    </citation>
    <scope>NUCLEOTIDE SEQUENCE [LARGE SCALE GENOMIC DNA]</scope>
    <source>
        <strain evidence="2 3">DAOM 197198</strain>
    </source>
</reference>
<dbReference type="AlphaFoldDB" id="A0A2P4PIV9"/>
<proteinExistence type="predicted"/>
<evidence type="ECO:0000313" key="2">
    <source>
        <dbReference type="EMBL" id="POG65325.1"/>
    </source>
</evidence>
<accession>A0A2P4PIV9</accession>
<sequence length="337" mass="39352">MDIITSNLQKCKKCQKSLPMEAFINENTRQFKTCNICHHNAALQYEQSNQFNSELLTLEEMSKQLFVKILEIDTNEYLENDLTGIDFNCNISIDMIDDDPKKLSKMIIDLISESDGYYYIYKDSYTSKLIKIKLKMGTNIASVNLQHSIIHKQPERFGVNENIEEEIRKNIHLTPSDIYRILEHDNPNLTQKQQEYIRDDKNQLNSAEVLLNEYGYKTLLNNTKDRVKYLSFTTPFFEKMIETQEIVVDATYKTNVFGYELYAIIGQFDGSGFAMTYLFVEGSKKSDRAQTEILTLFFRALYDLGMKNIQFFLTDKDFAQILAAQQIWPHVKIQICL</sequence>
<dbReference type="EMBL" id="AUPC02000217">
    <property type="protein sequence ID" value="POG65325.1"/>
    <property type="molecule type" value="Genomic_DNA"/>
</dbReference>
<evidence type="ECO:0000259" key="1">
    <source>
        <dbReference type="Pfam" id="PF10551"/>
    </source>
</evidence>
<dbReference type="VEuPathDB" id="FungiDB:RhiirFUN_016204"/>
<comment type="caution">
    <text evidence="2">The sequence shown here is derived from an EMBL/GenBank/DDBJ whole genome shotgun (WGS) entry which is preliminary data.</text>
</comment>
<feature type="domain" description="MULE transposase" evidence="1">
    <location>
        <begin position="246"/>
        <end position="337"/>
    </location>
</feature>
<dbReference type="InterPro" id="IPR018289">
    <property type="entry name" value="MULE_transposase_dom"/>
</dbReference>
<evidence type="ECO:0000313" key="3">
    <source>
        <dbReference type="Proteomes" id="UP000018888"/>
    </source>
</evidence>
<organism evidence="2 3">
    <name type="scientific">Rhizophagus irregularis (strain DAOM 181602 / DAOM 197198 / MUCL 43194)</name>
    <name type="common">Arbuscular mycorrhizal fungus</name>
    <name type="synonym">Glomus intraradices</name>
    <dbReference type="NCBI Taxonomy" id="747089"/>
    <lineage>
        <taxon>Eukaryota</taxon>
        <taxon>Fungi</taxon>
        <taxon>Fungi incertae sedis</taxon>
        <taxon>Mucoromycota</taxon>
        <taxon>Glomeromycotina</taxon>
        <taxon>Glomeromycetes</taxon>
        <taxon>Glomerales</taxon>
        <taxon>Glomeraceae</taxon>
        <taxon>Rhizophagus</taxon>
    </lineage>
</organism>
<keyword evidence="3" id="KW-1185">Reference proteome</keyword>
<dbReference type="Proteomes" id="UP000018888">
    <property type="component" value="Unassembled WGS sequence"/>
</dbReference>
<reference evidence="2 3" key="1">
    <citation type="journal article" date="2013" name="Proc. Natl. Acad. Sci. U.S.A.">
        <title>Genome of an arbuscular mycorrhizal fungus provides insight into the oldest plant symbiosis.</title>
        <authorList>
            <person name="Tisserant E."/>
            <person name="Malbreil M."/>
            <person name="Kuo A."/>
            <person name="Kohler A."/>
            <person name="Symeonidi A."/>
            <person name="Balestrini R."/>
            <person name="Charron P."/>
            <person name="Duensing N."/>
            <person name="Frei Dit Frey N."/>
            <person name="Gianinazzi-Pearson V."/>
            <person name="Gilbert L.B."/>
            <person name="Handa Y."/>
            <person name="Herr J.R."/>
            <person name="Hijri M."/>
            <person name="Koul R."/>
            <person name="Kawaguchi M."/>
            <person name="Krajinski F."/>
            <person name="Lammers P.J."/>
            <person name="Masclaux F.G."/>
            <person name="Murat C."/>
            <person name="Morin E."/>
            <person name="Ndikumana S."/>
            <person name="Pagni M."/>
            <person name="Petitpierre D."/>
            <person name="Requena N."/>
            <person name="Rosikiewicz P."/>
            <person name="Riley R."/>
            <person name="Saito K."/>
            <person name="San Clemente H."/>
            <person name="Shapiro H."/>
            <person name="van Tuinen D."/>
            <person name="Becard G."/>
            <person name="Bonfante P."/>
            <person name="Paszkowski U."/>
            <person name="Shachar-Hill Y.Y."/>
            <person name="Tuskan G.A."/>
            <person name="Young P.W."/>
            <person name="Sanders I.R."/>
            <person name="Henrissat B."/>
            <person name="Rensing S.A."/>
            <person name="Grigoriev I.V."/>
            <person name="Corradi N."/>
            <person name="Roux C."/>
            <person name="Martin F."/>
        </authorList>
    </citation>
    <scope>NUCLEOTIDE SEQUENCE [LARGE SCALE GENOMIC DNA]</scope>
    <source>
        <strain evidence="2 3">DAOM 197198</strain>
    </source>
</reference>